<organism evidence="3 4">
    <name type="scientific">Hermetia illucens</name>
    <name type="common">Black soldier fly</name>
    <dbReference type="NCBI Taxonomy" id="343691"/>
    <lineage>
        <taxon>Eukaryota</taxon>
        <taxon>Metazoa</taxon>
        <taxon>Ecdysozoa</taxon>
        <taxon>Arthropoda</taxon>
        <taxon>Hexapoda</taxon>
        <taxon>Insecta</taxon>
        <taxon>Pterygota</taxon>
        <taxon>Neoptera</taxon>
        <taxon>Endopterygota</taxon>
        <taxon>Diptera</taxon>
        <taxon>Brachycera</taxon>
        <taxon>Stratiomyomorpha</taxon>
        <taxon>Stratiomyidae</taxon>
        <taxon>Hermetiinae</taxon>
        <taxon>Hermetia</taxon>
    </lineage>
</organism>
<dbReference type="PROSITE" id="PS50240">
    <property type="entry name" value="TRYPSIN_DOM"/>
    <property type="match status" value="1"/>
</dbReference>
<evidence type="ECO:0000313" key="4">
    <source>
        <dbReference type="Proteomes" id="UP000594454"/>
    </source>
</evidence>
<dbReference type="GO" id="GO:0006508">
    <property type="term" value="P:proteolysis"/>
    <property type="evidence" value="ECO:0007669"/>
    <property type="project" value="InterPro"/>
</dbReference>
<dbReference type="PANTHER" id="PTHR24271:SF50">
    <property type="match status" value="1"/>
</dbReference>
<gene>
    <name evidence="3" type="ORF">HERILL_LOCUS7422</name>
</gene>
<evidence type="ECO:0000256" key="1">
    <source>
        <dbReference type="ARBA" id="ARBA00023157"/>
    </source>
</evidence>
<evidence type="ECO:0000259" key="2">
    <source>
        <dbReference type="PROSITE" id="PS50240"/>
    </source>
</evidence>
<keyword evidence="1" id="KW-1015">Disulfide bond</keyword>
<dbReference type="GO" id="GO:0004252">
    <property type="term" value="F:serine-type endopeptidase activity"/>
    <property type="evidence" value="ECO:0007669"/>
    <property type="project" value="InterPro"/>
</dbReference>
<dbReference type="Proteomes" id="UP000594454">
    <property type="component" value="Chromosome 3"/>
</dbReference>
<proteinExistence type="predicted"/>
<dbReference type="PANTHER" id="PTHR24271">
    <property type="entry name" value="KALLIKREIN-RELATED"/>
    <property type="match status" value="1"/>
</dbReference>
<sequence length="470" mass="53123">MMASVNPPMKTRCSLLFWRDLRQHMERPWAPIVLKKYVSECTGKYSKEKPGVLCFKNVVAGEQLTDIDLDDVYATVLCNFKFSGVLVRPKLKDLTVGSERVYEVTAESVAYHSDWINDVIGRKRFHQYFVLAGDVTWGHVKTRFSQTRNITHLIQHPGSYRDGFDLDDIAVLKVNQSFDENYYVVSIELSSEPPDIGVQCTILGWSQAGVDPGGPLICNNKLAGVHTRANRDCDNQTYGSYFMNVAFYRDWITRTIEWDGYGAEPEARTAEYRFGGAANRNVFKFIIYLVTQMLRILNESFVANCAIRTIPIWKGQRIDGLECIVAGWGRSQKASYELQLQRISMTIQSHDNCMKLAKTLEEQGSLLCAKDSASNGSLCYGDVGAALICEEEVAAISIYLVLSCGDNKTGTFFQEIGSSSEWFDAIVNWSGRGAMPKPKWKHFKQNEAIVKIKPFWLAPMVILVYLIPLR</sequence>
<dbReference type="InterPro" id="IPR009003">
    <property type="entry name" value="Peptidase_S1_PA"/>
</dbReference>
<name>A0A7R8UPH1_HERIL</name>
<reference evidence="3 4" key="1">
    <citation type="submission" date="2020-11" db="EMBL/GenBank/DDBJ databases">
        <authorList>
            <person name="Wallbank WR R."/>
            <person name="Pardo Diaz C."/>
            <person name="Kozak K."/>
            <person name="Martin S."/>
            <person name="Jiggins C."/>
            <person name="Moest M."/>
            <person name="Warren A I."/>
            <person name="Generalovic N T."/>
            <person name="Byers J.R.P. K."/>
            <person name="Montejo-Kovacevich G."/>
            <person name="Yen C E."/>
        </authorList>
    </citation>
    <scope>NUCLEOTIDE SEQUENCE [LARGE SCALE GENOMIC DNA]</scope>
</reference>
<dbReference type="InterPro" id="IPR043504">
    <property type="entry name" value="Peptidase_S1_PA_chymotrypsin"/>
</dbReference>
<accession>A0A7R8UPH1</accession>
<dbReference type="AlphaFoldDB" id="A0A7R8UPH1"/>
<dbReference type="Gene3D" id="2.40.10.10">
    <property type="entry name" value="Trypsin-like serine proteases"/>
    <property type="match status" value="4"/>
</dbReference>
<dbReference type="Pfam" id="PF00089">
    <property type="entry name" value="Trypsin"/>
    <property type="match status" value="3"/>
</dbReference>
<dbReference type="InParanoid" id="A0A7R8UPH1"/>
<evidence type="ECO:0000313" key="3">
    <source>
        <dbReference type="EMBL" id="CAD7084534.1"/>
    </source>
</evidence>
<dbReference type="InterPro" id="IPR001254">
    <property type="entry name" value="Trypsin_dom"/>
</dbReference>
<feature type="domain" description="Peptidase S1" evidence="2">
    <location>
        <begin position="26"/>
        <end position="428"/>
    </location>
</feature>
<dbReference type="SMART" id="SM00020">
    <property type="entry name" value="Tryp_SPc"/>
    <property type="match status" value="1"/>
</dbReference>
<dbReference type="EMBL" id="LR899011">
    <property type="protein sequence ID" value="CAD7084534.1"/>
    <property type="molecule type" value="Genomic_DNA"/>
</dbReference>
<keyword evidence="4" id="KW-1185">Reference proteome</keyword>
<protein>
    <recommendedName>
        <fullName evidence="2">Peptidase S1 domain-containing protein</fullName>
    </recommendedName>
</protein>
<dbReference type="SUPFAM" id="SSF50494">
    <property type="entry name" value="Trypsin-like serine proteases"/>
    <property type="match status" value="2"/>
</dbReference>
<dbReference type="OrthoDB" id="546450at2759"/>